<reference evidence="3" key="1">
    <citation type="journal article" date="2013" name="Nature">
        <title>Pan genome of the phytoplankton Emiliania underpins its global distribution.</title>
        <authorList>
            <person name="Read B.A."/>
            <person name="Kegel J."/>
            <person name="Klute M.J."/>
            <person name="Kuo A."/>
            <person name="Lefebvre S.C."/>
            <person name="Maumus F."/>
            <person name="Mayer C."/>
            <person name="Miller J."/>
            <person name="Monier A."/>
            <person name="Salamov A."/>
            <person name="Young J."/>
            <person name="Aguilar M."/>
            <person name="Claverie J.M."/>
            <person name="Frickenhaus S."/>
            <person name="Gonzalez K."/>
            <person name="Herman E.K."/>
            <person name="Lin Y.C."/>
            <person name="Napier J."/>
            <person name="Ogata H."/>
            <person name="Sarno A.F."/>
            <person name="Shmutz J."/>
            <person name="Schroeder D."/>
            <person name="de Vargas C."/>
            <person name="Verret F."/>
            <person name="von Dassow P."/>
            <person name="Valentin K."/>
            <person name="Van de Peer Y."/>
            <person name="Wheeler G."/>
            <person name="Dacks J.B."/>
            <person name="Delwiche C.F."/>
            <person name="Dyhrman S.T."/>
            <person name="Glockner G."/>
            <person name="John U."/>
            <person name="Richards T."/>
            <person name="Worden A.Z."/>
            <person name="Zhang X."/>
            <person name="Grigoriev I.V."/>
            <person name="Allen A.E."/>
            <person name="Bidle K."/>
            <person name="Borodovsky M."/>
            <person name="Bowler C."/>
            <person name="Brownlee C."/>
            <person name="Cock J.M."/>
            <person name="Elias M."/>
            <person name="Gladyshev V.N."/>
            <person name="Groth M."/>
            <person name="Guda C."/>
            <person name="Hadaegh A."/>
            <person name="Iglesias-Rodriguez M.D."/>
            <person name="Jenkins J."/>
            <person name="Jones B.M."/>
            <person name="Lawson T."/>
            <person name="Leese F."/>
            <person name="Lindquist E."/>
            <person name="Lobanov A."/>
            <person name="Lomsadze A."/>
            <person name="Malik S.B."/>
            <person name="Marsh M.E."/>
            <person name="Mackinder L."/>
            <person name="Mock T."/>
            <person name="Mueller-Roeber B."/>
            <person name="Pagarete A."/>
            <person name="Parker M."/>
            <person name="Probert I."/>
            <person name="Quesneville H."/>
            <person name="Raines C."/>
            <person name="Rensing S.A."/>
            <person name="Riano-Pachon D.M."/>
            <person name="Richier S."/>
            <person name="Rokitta S."/>
            <person name="Shiraiwa Y."/>
            <person name="Soanes D.M."/>
            <person name="van der Giezen M."/>
            <person name="Wahlund T.M."/>
            <person name="Williams B."/>
            <person name="Wilson W."/>
            <person name="Wolfe G."/>
            <person name="Wurch L.L."/>
        </authorList>
    </citation>
    <scope>NUCLEOTIDE SEQUENCE</scope>
</reference>
<sequence>MAARGDASDSMEGGVRAALVGGRKAARSTLASAHLAITPAAATKELASAAQTKPVRLVWEPRAVPLSPALLATPKPTSLRPQAPPRSVHRAYKMAAGRSSSEAVSLARSSIIDHPDPVGAGAGQPDVLTKAATSSTIATSATVPALAKIVDIASALSTARLGSQRVAWAAPPAGPSGASW</sequence>
<evidence type="ECO:0000256" key="1">
    <source>
        <dbReference type="SAM" id="MobiDB-lite"/>
    </source>
</evidence>
<dbReference type="RefSeq" id="XP_005787961.1">
    <property type="nucleotide sequence ID" value="XM_005787904.1"/>
</dbReference>
<feature type="region of interest" description="Disordered" evidence="1">
    <location>
        <begin position="70"/>
        <end position="89"/>
    </location>
</feature>
<dbReference type="Proteomes" id="UP000013827">
    <property type="component" value="Unassembled WGS sequence"/>
</dbReference>
<evidence type="ECO:0000313" key="2">
    <source>
        <dbReference type="EnsemblProtists" id="EOD35532"/>
    </source>
</evidence>
<name>A0A0D3KIE7_EMIH1</name>
<organism evidence="2 3">
    <name type="scientific">Emiliania huxleyi (strain CCMP1516)</name>
    <dbReference type="NCBI Taxonomy" id="280463"/>
    <lineage>
        <taxon>Eukaryota</taxon>
        <taxon>Haptista</taxon>
        <taxon>Haptophyta</taxon>
        <taxon>Prymnesiophyceae</taxon>
        <taxon>Isochrysidales</taxon>
        <taxon>Noelaerhabdaceae</taxon>
        <taxon>Emiliania</taxon>
    </lineage>
</organism>
<reference evidence="2" key="2">
    <citation type="submission" date="2024-10" db="UniProtKB">
        <authorList>
            <consortium name="EnsemblProtists"/>
        </authorList>
    </citation>
    <scope>IDENTIFICATION</scope>
</reference>
<dbReference type="KEGG" id="ehx:EMIHUDRAFT_201677"/>
<dbReference type="EnsemblProtists" id="EOD35532">
    <property type="protein sequence ID" value="EOD35532"/>
    <property type="gene ID" value="EMIHUDRAFT_201677"/>
</dbReference>
<dbReference type="AlphaFoldDB" id="A0A0D3KIE7"/>
<evidence type="ECO:0000313" key="3">
    <source>
        <dbReference type="Proteomes" id="UP000013827"/>
    </source>
</evidence>
<dbReference type="PaxDb" id="2903-EOD35532"/>
<proteinExistence type="predicted"/>
<dbReference type="HOGENOM" id="CLU_1499006_0_0_1"/>
<protein>
    <submittedName>
        <fullName evidence="2">Uncharacterized protein</fullName>
    </submittedName>
</protein>
<dbReference type="GeneID" id="17280802"/>
<keyword evidence="3" id="KW-1185">Reference proteome</keyword>
<accession>A0A0D3KIE7</accession>